<evidence type="ECO:0000256" key="1">
    <source>
        <dbReference type="SAM" id="SignalP"/>
    </source>
</evidence>
<accession>A0A1H3ZQ72</accession>
<evidence type="ECO:0000313" key="3">
    <source>
        <dbReference type="Proteomes" id="UP000198951"/>
    </source>
</evidence>
<evidence type="ECO:0008006" key="4">
    <source>
        <dbReference type="Google" id="ProtNLM"/>
    </source>
</evidence>
<reference evidence="3" key="1">
    <citation type="submission" date="2016-10" db="EMBL/GenBank/DDBJ databases">
        <authorList>
            <person name="Varghese N."/>
            <person name="Submissions S."/>
        </authorList>
    </citation>
    <scope>NUCLEOTIDE SEQUENCE [LARGE SCALE GENOMIC DNA]</scope>
    <source>
        <strain evidence="3">DSM 22376</strain>
    </source>
</reference>
<proteinExistence type="predicted"/>
<feature type="signal peptide" evidence="1">
    <location>
        <begin position="1"/>
        <end position="19"/>
    </location>
</feature>
<dbReference type="RefSeq" id="WP_091085894.1">
    <property type="nucleotide sequence ID" value="NZ_FNRD01000003.1"/>
</dbReference>
<dbReference type="OrthoDB" id="1367362at2"/>
<feature type="chain" id="PRO_5011610292" description="Outer membrane protein beta-barrel domain-containing protein" evidence="1">
    <location>
        <begin position="20"/>
        <end position="192"/>
    </location>
</feature>
<dbReference type="AlphaFoldDB" id="A0A1H3ZQ72"/>
<sequence length="192" mass="21442">MKSFLVLGVLFLSTSFISAQETTVKPQADQEIINSNLNKSNYTISVGVNVIDNGRSKLPFNAEAMAFKTPFFIAVERRFESKWSVVLGASTNRLIVGSEEKCYVSIDTGGQFYFGDYIFNTEKIEMYAGLGLGRYFLENNGNNTLNIIGGGRYWFSDHFGVNIQGNGKVGLSPINDSIRNLFQYNLGVVWRN</sequence>
<organism evidence="2 3">
    <name type="scientific">Flavobacterium gillisiae</name>
    <dbReference type="NCBI Taxonomy" id="150146"/>
    <lineage>
        <taxon>Bacteria</taxon>
        <taxon>Pseudomonadati</taxon>
        <taxon>Bacteroidota</taxon>
        <taxon>Flavobacteriia</taxon>
        <taxon>Flavobacteriales</taxon>
        <taxon>Flavobacteriaceae</taxon>
        <taxon>Flavobacterium</taxon>
    </lineage>
</organism>
<evidence type="ECO:0000313" key="2">
    <source>
        <dbReference type="EMBL" id="SEA25828.1"/>
    </source>
</evidence>
<dbReference type="STRING" id="150146.SAMN05443667_10318"/>
<keyword evidence="1" id="KW-0732">Signal</keyword>
<protein>
    <recommendedName>
        <fullName evidence="4">Outer membrane protein beta-barrel domain-containing protein</fullName>
    </recommendedName>
</protein>
<keyword evidence="3" id="KW-1185">Reference proteome</keyword>
<dbReference type="Proteomes" id="UP000198951">
    <property type="component" value="Unassembled WGS sequence"/>
</dbReference>
<name>A0A1H3ZQ72_9FLAO</name>
<dbReference type="EMBL" id="FNRD01000003">
    <property type="protein sequence ID" value="SEA25828.1"/>
    <property type="molecule type" value="Genomic_DNA"/>
</dbReference>
<gene>
    <name evidence="2" type="ORF">SAMN05443667_10318</name>
</gene>